<dbReference type="CDD" id="cd06558">
    <property type="entry name" value="crotonase-like"/>
    <property type="match status" value="1"/>
</dbReference>
<dbReference type="Gene3D" id="3.90.226.10">
    <property type="entry name" value="2-enoyl-CoA Hydratase, Chain A, domain 1"/>
    <property type="match status" value="1"/>
</dbReference>
<dbReference type="PANTHER" id="PTHR11941">
    <property type="entry name" value="ENOYL-COA HYDRATASE-RELATED"/>
    <property type="match status" value="1"/>
</dbReference>
<gene>
    <name evidence="3" type="primary">batE</name>
    <name evidence="3" type="ORF">SCALIN_C10_0004</name>
</gene>
<dbReference type="PANTHER" id="PTHR11941:SF133">
    <property type="entry name" value="1,2-EPOXYPHENYLACETYL-COA ISOMERASE"/>
    <property type="match status" value="1"/>
</dbReference>
<dbReference type="RefSeq" id="WP_203415376.1">
    <property type="nucleotide sequence ID" value="NZ_BAOS01000010.1"/>
</dbReference>
<dbReference type="Gene3D" id="6.20.390.20">
    <property type="match status" value="1"/>
</dbReference>
<proteinExistence type="inferred from homology"/>
<organism evidence="3 4">
    <name type="scientific">Candidatus Scalindua japonica</name>
    <dbReference type="NCBI Taxonomy" id="1284222"/>
    <lineage>
        <taxon>Bacteria</taxon>
        <taxon>Pseudomonadati</taxon>
        <taxon>Planctomycetota</taxon>
        <taxon>Candidatus Brocadiia</taxon>
        <taxon>Candidatus Brocadiales</taxon>
        <taxon>Candidatus Scalinduaceae</taxon>
        <taxon>Candidatus Scalindua</taxon>
    </lineage>
</organism>
<evidence type="ECO:0000313" key="4">
    <source>
        <dbReference type="Proteomes" id="UP000218542"/>
    </source>
</evidence>
<reference evidence="4" key="1">
    <citation type="journal article" date="2017" name="Environ. Microbiol. Rep.">
        <title>Genetic Diversity of Marine Anaerobic Ammonium-Oxidizing Bacteria as Revealed by Genomic and Proteomic Analyses of 'Candidatus Scalindua japonica'.</title>
        <authorList>
            <person name="Oshiki M."/>
            <person name="Mizuto K."/>
            <person name="Kimura Z."/>
            <person name="Kindaichi T."/>
            <person name="Satoh H."/>
            <person name="Okabe S."/>
        </authorList>
    </citation>
    <scope>NUCLEOTIDE SEQUENCE [LARGE SCALE GENOMIC DNA]</scope>
    <source>
        <strain evidence="4">husup-a2</strain>
    </source>
</reference>
<dbReference type="Pfam" id="PF00378">
    <property type="entry name" value="ECH_1"/>
    <property type="match status" value="1"/>
</dbReference>
<dbReference type="AlphaFoldDB" id="A0A286TWJ5"/>
<name>A0A286TWJ5_9BACT</name>
<protein>
    <submittedName>
        <fullName evidence="3">Enoyl-CoA hydratase/carnithine racemase</fullName>
    </submittedName>
</protein>
<evidence type="ECO:0000313" key="3">
    <source>
        <dbReference type="EMBL" id="GAX60244.1"/>
    </source>
</evidence>
<dbReference type="EMBL" id="BAOS01000010">
    <property type="protein sequence ID" value="GAX60244.1"/>
    <property type="molecule type" value="Genomic_DNA"/>
</dbReference>
<comment type="caution">
    <text evidence="3">The sequence shown here is derived from an EMBL/GenBank/DDBJ whole genome shotgun (WGS) entry which is preliminary data.</text>
</comment>
<dbReference type="InterPro" id="IPR029045">
    <property type="entry name" value="ClpP/crotonase-like_dom_sf"/>
</dbReference>
<keyword evidence="4" id="KW-1185">Reference proteome</keyword>
<comment type="similarity">
    <text evidence="1 2">Belongs to the enoyl-CoA hydratase/isomerase family.</text>
</comment>
<accession>A0A286TWJ5</accession>
<dbReference type="SUPFAM" id="SSF52096">
    <property type="entry name" value="ClpP/crotonase"/>
    <property type="match status" value="1"/>
</dbReference>
<dbReference type="InterPro" id="IPR001753">
    <property type="entry name" value="Enoyl-CoA_hydra/iso"/>
</dbReference>
<sequence>MGEQIILAHKVVRYREVEDGIVIIEMLDKEHRNMFSENLIKGLISCFSRVRDNSNIKVVLLTGYDNYFCSGGTKEELLKIYTGELNFNDLDFFHLALDCDVPVVSAMQGHGIGGGLVFGMYADIIVMGRESVYSANFMKYGFTPGLGATLILPERLGTSLAHEMMLSAKNYQGGELEQRGIPFKVVPRKEVFTIAMQMSKELADKPRTSLIAMKKHLTQHLRARLPETIREELKMHELTFHQPEVKSRIEELFG</sequence>
<evidence type="ECO:0000256" key="2">
    <source>
        <dbReference type="RuleBase" id="RU003707"/>
    </source>
</evidence>
<dbReference type="InterPro" id="IPR018376">
    <property type="entry name" value="Enoyl-CoA_hyd/isom_CS"/>
</dbReference>
<dbReference type="GO" id="GO:0003824">
    <property type="term" value="F:catalytic activity"/>
    <property type="evidence" value="ECO:0007669"/>
    <property type="project" value="InterPro"/>
</dbReference>
<dbReference type="GO" id="GO:0006635">
    <property type="term" value="P:fatty acid beta-oxidation"/>
    <property type="evidence" value="ECO:0007669"/>
    <property type="project" value="TreeGrafter"/>
</dbReference>
<dbReference type="Proteomes" id="UP000218542">
    <property type="component" value="Unassembled WGS sequence"/>
</dbReference>
<dbReference type="NCBIfam" id="NF005496">
    <property type="entry name" value="PRK07110.1"/>
    <property type="match status" value="1"/>
</dbReference>
<dbReference type="PROSITE" id="PS00166">
    <property type="entry name" value="ENOYL_COA_HYDRATASE"/>
    <property type="match status" value="1"/>
</dbReference>
<evidence type="ECO:0000256" key="1">
    <source>
        <dbReference type="ARBA" id="ARBA00005254"/>
    </source>
</evidence>